<evidence type="ECO:0000256" key="14">
    <source>
        <dbReference type="SAM" id="Phobius"/>
    </source>
</evidence>
<sequence length="522" mass="56402">MPLQLKIMLLTISVVFLTLLTAGILVIKNVAEDEQADISKRALDIGRMVATVPAVQRAILSDNPSAVLQPFAERWRVATGAAFIVIANMDQIRLSHPITANVGTPMADLYREPVLHGQEYVYVGKGSLAPSLRANVPIYAPDDPARQIGFVSVGFYLDDLNKTIAAGTKQVLYALLIALAFSVGGAVYVARDVKKAIFGLEPHEIAALLRERTATLEAIREGVVAVDKQGCIRMLNSEAAKLLGLRPDEAVGRPIDAVLPENRLGQVIQTGQAVYDQEQRVGDIIIFANSVPIVVDGEVTGVVISFRDRTEVYRLAEEITGVHRFVEVMRAQAHEYKNKLHAIGGLVQLGRYEQAVDFITENSSPHQGLFDQLRGTVKETVTFALLLGKSSRARELGAELTVTPDSALTALPRHFSGGDMVLVLGNLIENALEAVRAAPVRQVTVRLSETAEGLTIAVRNSGPWIDDALGSRIYQRGVTTKGSGRGYGLALVAEKVKVSGGSVSHRNLPEGGVEFTVFIPNR</sequence>
<dbReference type="SUPFAM" id="SSF55874">
    <property type="entry name" value="ATPase domain of HSP90 chaperone/DNA topoisomerase II/histidine kinase"/>
    <property type="match status" value="1"/>
</dbReference>
<dbReference type="InterPro" id="IPR050980">
    <property type="entry name" value="2C_sensor_his_kinase"/>
</dbReference>
<feature type="transmembrane region" description="Helical" evidence="14">
    <location>
        <begin position="7"/>
        <end position="27"/>
    </location>
</feature>
<dbReference type="InterPro" id="IPR003594">
    <property type="entry name" value="HATPase_dom"/>
</dbReference>
<dbReference type="EMBL" id="FNBU01000011">
    <property type="protein sequence ID" value="SDF45757.1"/>
    <property type="molecule type" value="Genomic_DNA"/>
</dbReference>
<dbReference type="InterPro" id="IPR035965">
    <property type="entry name" value="PAS-like_dom_sf"/>
</dbReference>
<evidence type="ECO:0000256" key="13">
    <source>
        <dbReference type="ARBA" id="ARBA00023136"/>
    </source>
</evidence>
<keyword evidence="12" id="KW-0902">Two-component regulatory system</keyword>
<dbReference type="GO" id="GO:0005886">
    <property type="term" value="C:plasma membrane"/>
    <property type="evidence" value="ECO:0007669"/>
    <property type="project" value="UniProtKB-SubCell"/>
</dbReference>
<evidence type="ECO:0000256" key="8">
    <source>
        <dbReference type="ARBA" id="ARBA00022741"/>
    </source>
</evidence>
<keyword evidence="5" id="KW-0597">Phosphoprotein</keyword>
<dbReference type="InterPro" id="IPR005467">
    <property type="entry name" value="His_kinase_dom"/>
</dbReference>
<evidence type="ECO:0000256" key="1">
    <source>
        <dbReference type="ARBA" id="ARBA00000085"/>
    </source>
</evidence>
<keyword evidence="10" id="KW-0067">ATP-binding</keyword>
<gene>
    <name evidence="17" type="ORF">SAMN05660235_01665</name>
</gene>
<evidence type="ECO:0000256" key="6">
    <source>
        <dbReference type="ARBA" id="ARBA00022679"/>
    </source>
</evidence>
<dbReference type="InterPro" id="IPR029151">
    <property type="entry name" value="Sensor-like_sf"/>
</dbReference>
<evidence type="ECO:0000259" key="15">
    <source>
        <dbReference type="PROSITE" id="PS50109"/>
    </source>
</evidence>
<dbReference type="CDD" id="cd00130">
    <property type="entry name" value="PAS"/>
    <property type="match status" value="1"/>
</dbReference>
<dbReference type="GO" id="GO:0000155">
    <property type="term" value="F:phosphorelay sensor kinase activity"/>
    <property type="evidence" value="ECO:0007669"/>
    <property type="project" value="InterPro"/>
</dbReference>
<dbReference type="Pfam" id="PF14689">
    <property type="entry name" value="SPOB_a"/>
    <property type="match status" value="1"/>
</dbReference>
<comment type="subcellular location">
    <subcellularLocation>
        <location evidence="2">Cell membrane</location>
        <topology evidence="2">Multi-pass membrane protein</topology>
    </subcellularLocation>
</comment>
<dbReference type="GO" id="GO:0005524">
    <property type="term" value="F:ATP binding"/>
    <property type="evidence" value="ECO:0007669"/>
    <property type="project" value="UniProtKB-KW"/>
</dbReference>
<evidence type="ECO:0000256" key="7">
    <source>
        <dbReference type="ARBA" id="ARBA00022692"/>
    </source>
</evidence>
<dbReference type="PANTHER" id="PTHR44936">
    <property type="entry name" value="SENSOR PROTEIN CREC"/>
    <property type="match status" value="1"/>
</dbReference>
<dbReference type="InterPro" id="IPR004358">
    <property type="entry name" value="Sig_transdc_His_kin-like_C"/>
</dbReference>
<evidence type="ECO:0000256" key="4">
    <source>
        <dbReference type="ARBA" id="ARBA00022475"/>
    </source>
</evidence>
<dbReference type="SUPFAM" id="SSF103190">
    <property type="entry name" value="Sensory domain-like"/>
    <property type="match status" value="1"/>
</dbReference>
<proteinExistence type="predicted"/>
<dbReference type="InterPro" id="IPR033463">
    <property type="entry name" value="sCache_3"/>
</dbReference>
<evidence type="ECO:0000256" key="5">
    <source>
        <dbReference type="ARBA" id="ARBA00022553"/>
    </source>
</evidence>
<feature type="transmembrane region" description="Helical" evidence="14">
    <location>
        <begin position="171"/>
        <end position="190"/>
    </location>
</feature>
<organism evidence="17 18">
    <name type="scientific">Sporolituus thermophilus DSM 23256</name>
    <dbReference type="NCBI Taxonomy" id="1123285"/>
    <lineage>
        <taxon>Bacteria</taxon>
        <taxon>Bacillati</taxon>
        <taxon>Bacillota</taxon>
        <taxon>Negativicutes</taxon>
        <taxon>Selenomonadales</taxon>
        <taxon>Sporomusaceae</taxon>
        <taxon>Sporolituus</taxon>
    </lineage>
</organism>
<dbReference type="SUPFAM" id="SSF55890">
    <property type="entry name" value="Sporulation response regulatory protein Spo0B"/>
    <property type="match status" value="1"/>
</dbReference>
<comment type="catalytic activity">
    <reaction evidence="1">
        <text>ATP + protein L-histidine = ADP + protein N-phospho-L-histidine.</text>
        <dbReference type="EC" id="2.7.13.3"/>
    </reaction>
</comment>
<dbReference type="EC" id="2.7.13.3" evidence="3"/>
<dbReference type="InterPro" id="IPR016120">
    <property type="entry name" value="Sig_transdc_His_kin_SpoOB"/>
</dbReference>
<dbReference type="Gene3D" id="3.30.450.20">
    <property type="entry name" value="PAS domain"/>
    <property type="match status" value="2"/>
</dbReference>
<feature type="domain" description="Histidine kinase" evidence="15">
    <location>
        <begin position="331"/>
        <end position="522"/>
    </location>
</feature>
<evidence type="ECO:0000256" key="10">
    <source>
        <dbReference type="ARBA" id="ARBA00022840"/>
    </source>
</evidence>
<dbReference type="FunFam" id="3.30.450.20:FF:000018">
    <property type="entry name" value="Sensor histidine kinase DcuS"/>
    <property type="match status" value="1"/>
</dbReference>
<keyword evidence="6" id="KW-0808">Transferase</keyword>
<dbReference type="SMART" id="SM00387">
    <property type="entry name" value="HATPase_c"/>
    <property type="match status" value="1"/>
</dbReference>
<dbReference type="GO" id="GO:0006355">
    <property type="term" value="P:regulation of DNA-templated transcription"/>
    <property type="evidence" value="ECO:0007669"/>
    <property type="project" value="InterPro"/>
</dbReference>
<keyword evidence="4" id="KW-1003">Cell membrane</keyword>
<keyword evidence="11 14" id="KW-1133">Transmembrane helix</keyword>
<dbReference type="NCBIfam" id="TIGR00229">
    <property type="entry name" value="sensory_box"/>
    <property type="match status" value="1"/>
</dbReference>
<dbReference type="InterPro" id="IPR013767">
    <property type="entry name" value="PAS_fold"/>
</dbReference>
<reference evidence="18" key="1">
    <citation type="submission" date="2016-10" db="EMBL/GenBank/DDBJ databases">
        <authorList>
            <person name="Varghese N."/>
            <person name="Submissions S."/>
        </authorList>
    </citation>
    <scope>NUCLEOTIDE SEQUENCE [LARGE SCALE GENOMIC DNA]</scope>
    <source>
        <strain evidence="18">DSM 23256</strain>
    </source>
</reference>
<dbReference type="InterPro" id="IPR000014">
    <property type="entry name" value="PAS"/>
</dbReference>
<dbReference type="OrthoDB" id="9792686at2"/>
<dbReference type="PANTHER" id="PTHR44936:SF9">
    <property type="entry name" value="SENSOR PROTEIN CREC"/>
    <property type="match status" value="1"/>
</dbReference>
<dbReference type="Pfam" id="PF17203">
    <property type="entry name" value="sCache_3_2"/>
    <property type="match status" value="1"/>
</dbReference>
<dbReference type="InterPro" id="IPR036890">
    <property type="entry name" value="HATPase_C_sf"/>
</dbReference>
<feature type="domain" description="PAS" evidence="16">
    <location>
        <begin position="216"/>
        <end position="263"/>
    </location>
</feature>
<evidence type="ECO:0000256" key="3">
    <source>
        <dbReference type="ARBA" id="ARBA00012438"/>
    </source>
</evidence>
<dbReference type="AlphaFoldDB" id="A0A1G7L8C5"/>
<evidence type="ECO:0000256" key="12">
    <source>
        <dbReference type="ARBA" id="ARBA00023012"/>
    </source>
</evidence>
<dbReference type="InterPro" id="IPR039506">
    <property type="entry name" value="SPOB_a"/>
</dbReference>
<dbReference type="Gene3D" id="1.10.287.130">
    <property type="match status" value="1"/>
</dbReference>
<evidence type="ECO:0000256" key="11">
    <source>
        <dbReference type="ARBA" id="ARBA00022989"/>
    </source>
</evidence>
<evidence type="ECO:0000259" key="16">
    <source>
        <dbReference type="PROSITE" id="PS50112"/>
    </source>
</evidence>
<dbReference type="Pfam" id="PF00989">
    <property type="entry name" value="PAS"/>
    <property type="match status" value="1"/>
</dbReference>
<dbReference type="SMART" id="SM00091">
    <property type="entry name" value="PAS"/>
    <property type="match status" value="1"/>
</dbReference>
<dbReference type="PROSITE" id="PS50109">
    <property type="entry name" value="HIS_KIN"/>
    <property type="match status" value="1"/>
</dbReference>
<evidence type="ECO:0000313" key="17">
    <source>
        <dbReference type="EMBL" id="SDF45757.1"/>
    </source>
</evidence>
<evidence type="ECO:0000256" key="2">
    <source>
        <dbReference type="ARBA" id="ARBA00004651"/>
    </source>
</evidence>
<accession>A0A1G7L8C5</accession>
<dbReference type="Pfam" id="PF02518">
    <property type="entry name" value="HATPase_c"/>
    <property type="match status" value="1"/>
</dbReference>
<dbReference type="STRING" id="1123285.SAMN05660235_01665"/>
<keyword evidence="9 17" id="KW-0418">Kinase</keyword>
<evidence type="ECO:0000256" key="9">
    <source>
        <dbReference type="ARBA" id="ARBA00022777"/>
    </source>
</evidence>
<keyword evidence="7 14" id="KW-0812">Transmembrane</keyword>
<dbReference type="PROSITE" id="PS50112">
    <property type="entry name" value="PAS"/>
    <property type="match status" value="1"/>
</dbReference>
<name>A0A1G7L8C5_9FIRM</name>
<dbReference type="SUPFAM" id="SSF55785">
    <property type="entry name" value="PYP-like sensor domain (PAS domain)"/>
    <property type="match status" value="1"/>
</dbReference>
<dbReference type="Proteomes" id="UP000243333">
    <property type="component" value="Unassembled WGS sequence"/>
</dbReference>
<protein>
    <recommendedName>
        <fullName evidence="3">histidine kinase</fullName>
        <ecNumber evidence="3">2.7.13.3</ecNumber>
    </recommendedName>
</protein>
<dbReference type="PRINTS" id="PR00344">
    <property type="entry name" value="BCTRLSENSOR"/>
</dbReference>
<keyword evidence="13 14" id="KW-0472">Membrane</keyword>
<keyword evidence="8" id="KW-0547">Nucleotide-binding</keyword>
<dbReference type="Gene3D" id="3.30.565.10">
    <property type="entry name" value="Histidine kinase-like ATPase, C-terminal domain"/>
    <property type="match status" value="1"/>
</dbReference>
<evidence type="ECO:0000313" key="18">
    <source>
        <dbReference type="Proteomes" id="UP000243333"/>
    </source>
</evidence>
<keyword evidence="18" id="KW-1185">Reference proteome</keyword>